<sequence>MSLEWDGFPGELLPPGWSVGPVSPGRVVIRCDDGDFSLELVSVTTDDPDARLGVHRCWELRLRYDVGECAVTDPLLRAATRAELQAKLRSHLESLHRQLPDVADPIGVCRLFRAEFDEV</sequence>
<dbReference type="AlphaFoldDB" id="A0ABD5NR99"/>
<organism evidence="1 2">
    <name type="scientific">Halovivax cerinus</name>
    <dbReference type="NCBI Taxonomy" id="1487865"/>
    <lineage>
        <taxon>Archaea</taxon>
        <taxon>Methanobacteriati</taxon>
        <taxon>Methanobacteriota</taxon>
        <taxon>Stenosarchaea group</taxon>
        <taxon>Halobacteria</taxon>
        <taxon>Halobacteriales</taxon>
        <taxon>Natrialbaceae</taxon>
        <taxon>Halovivax</taxon>
    </lineage>
</organism>
<evidence type="ECO:0000313" key="1">
    <source>
        <dbReference type="EMBL" id="MFC3959589.1"/>
    </source>
</evidence>
<name>A0ABD5NR99_9EURY</name>
<dbReference type="RefSeq" id="WP_256533102.1">
    <property type="nucleotide sequence ID" value="NZ_CP101824.1"/>
</dbReference>
<reference evidence="1 2" key="1">
    <citation type="journal article" date="2019" name="Int. J. Syst. Evol. Microbiol.">
        <title>The Global Catalogue of Microorganisms (GCM) 10K type strain sequencing project: providing services to taxonomists for standard genome sequencing and annotation.</title>
        <authorList>
            <consortium name="The Broad Institute Genomics Platform"/>
            <consortium name="The Broad Institute Genome Sequencing Center for Infectious Disease"/>
            <person name="Wu L."/>
            <person name="Ma J."/>
        </authorList>
    </citation>
    <scope>NUCLEOTIDE SEQUENCE [LARGE SCALE GENOMIC DNA]</scope>
    <source>
        <strain evidence="1 2">IBRC-M 10256</strain>
    </source>
</reference>
<dbReference type="EMBL" id="JBHSAQ010000013">
    <property type="protein sequence ID" value="MFC3959589.1"/>
    <property type="molecule type" value="Genomic_DNA"/>
</dbReference>
<keyword evidence="2" id="KW-1185">Reference proteome</keyword>
<evidence type="ECO:0000313" key="2">
    <source>
        <dbReference type="Proteomes" id="UP001595846"/>
    </source>
</evidence>
<comment type="caution">
    <text evidence="1">The sequence shown here is derived from an EMBL/GenBank/DDBJ whole genome shotgun (WGS) entry which is preliminary data.</text>
</comment>
<gene>
    <name evidence="1" type="ORF">ACFOUR_14595</name>
</gene>
<dbReference type="Proteomes" id="UP001595846">
    <property type="component" value="Unassembled WGS sequence"/>
</dbReference>
<protein>
    <submittedName>
        <fullName evidence="1">Uncharacterized protein</fullName>
    </submittedName>
</protein>
<dbReference type="GeneID" id="73902214"/>
<accession>A0ABD5NR99</accession>
<proteinExistence type="predicted"/>